<gene>
    <name evidence="2" type="ORF">BDW42DRAFT_179641</name>
</gene>
<proteinExistence type="predicted"/>
<evidence type="ECO:0000256" key="1">
    <source>
        <dbReference type="SAM" id="MobiDB-lite"/>
    </source>
</evidence>
<feature type="region of interest" description="Disordered" evidence="1">
    <location>
        <begin position="1"/>
        <end position="25"/>
    </location>
</feature>
<sequence length="80" mass="8819">MYVSHRNVIRRKEGNPGPWQEKEPVGGVTCSRISTTLILDVLARGLSGWMVLFDVPGFTGGCYELSSRSMNRVDGLSIYG</sequence>
<feature type="compositionally biased region" description="Basic and acidic residues" evidence="1">
    <location>
        <begin position="10"/>
        <end position="24"/>
    </location>
</feature>
<keyword evidence="3" id="KW-1185">Reference proteome</keyword>
<evidence type="ECO:0000313" key="2">
    <source>
        <dbReference type="EMBL" id="PLN75959.1"/>
    </source>
</evidence>
<reference evidence="3" key="1">
    <citation type="submission" date="2017-12" db="EMBL/GenBank/DDBJ databases">
        <authorList>
            <consortium name="DOE Joint Genome Institute"/>
            <person name="Mondo S.J."/>
            <person name="Kjaerbolling I."/>
            <person name="Vesth T.C."/>
            <person name="Frisvad J.C."/>
            <person name="Nybo J.L."/>
            <person name="Theobald S."/>
            <person name="Kuo A."/>
            <person name="Bowyer P."/>
            <person name="Matsuda Y."/>
            <person name="Lyhne E.K."/>
            <person name="Kogle M.E."/>
            <person name="Clum A."/>
            <person name="Lipzen A."/>
            <person name="Salamov A."/>
            <person name="Ngan C.Y."/>
            <person name="Daum C."/>
            <person name="Chiniquy J."/>
            <person name="Barry K."/>
            <person name="LaButti K."/>
            <person name="Haridas S."/>
            <person name="Simmons B.A."/>
            <person name="Magnuson J.K."/>
            <person name="Mortensen U.H."/>
            <person name="Larsen T.O."/>
            <person name="Grigoriev I.V."/>
            <person name="Baker S.E."/>
            <person name="Andersen M.R."/>
            <person name="Nordberg H.P."/>
            <person name="Cantor M.N."/>
            <person name="Hua S.X."/>
        </authorList>
    </citation>
    <scope>NUCLEOTIDE SEQUENCE [LARGE SCALE GENOMIC DNA]</scope>
    <source>
        <strain evidence="3">IBT 19404</strain>
    </source>
</reference>
<dbReference type="AlphaFoldDB" id="A0A2J5HG94"/>
<accession>A0A2J5HG94</accession>
<organism evidence="2 3">
    <name type="scientific">Aspergillus taichungensis</name>
    <dbReference type="NCBI Taxonomy" id="482145"/>
    <lineage>
        <taxon>Eukaryota</taxon>
        <taxon>Fungi</taxon>
        <taxon>Dikarya</taxon>
        <taxon>Ascomycota</taxon>
        <taxon>Pezizomycotina</taxon>
        <taxon>Eurotiomycetes</taxon>
        <taxon>Eurotiomycetidae</taxon>
        <taxon>Eurotiales</taxon>
        <taxon>Aspergillaceae</taxon>
        <taxon>Aspergillus</taxon>
        <taxon>Aspergillus subgen. Circumdati</taxon>
    </lineage>
</organism>
<evidence type="ECO:0000313" key="3">
    <source>
        <dbReference type="Proteomes" id="UP000235023"/>
    </source>
</evidence>
<name>A0A2J5HG94_9EURO</name>
<dbReference type="EMBL" id="KZ559631">
    <property type="protein sequence ID" value="PLN75959.1"/>
    <property type="molecule type" value="Genomic_DNA"/>
</dbReference>
<dbReference type="Proteomes" id="UP000235023">
    <property type="component" value="Unassembled WGS sequence"/>
</dbReference>
<protein>
    <submittedName>
        <fullName evidence="2">Uncharacterized protein</fullName>
    </submittedName>
</protein>